<feature type="compositionally biased region" description="Low complexity" evidence="1">
    <location>
        <begin position="10"/>
        <end position="26"/>
    </location>
</feature>
<dbReference type="AlphaFoldDB" id="A0A6J7QL04"/>
<protein>
    <submittedName>
        <fullName evidence="2">Unannotated protein</fullName>
    </submittedName>
</protein>
<gene>
    <name evidence="2" type="ORF">UFOPK4150_00085</name>
</gene>
<proteinExistence type="predicted"/>
<reference evidence="2" key="1">
    <citation type="submission" date="2020-05" db="EMBL/GenBank/DDBJ databases">
        <authorList>
            <person name="Chiriac C."/>
            <person name="Salcher M."/>
            <person name="Ghai R."/>
            <person name="Kavagutti S V."/>
        </authorList>
    </citation>
    <scope>NUCLEOTIDE SEQUENCE</scope>
</reference>
<dbReference type="EMBL" id="CAFBPU010000002">
    <property type="protein sequence ID" value="CAB5018430.1"/>
    <property type="molecule type" value="Genomic_DNA"/>
</dbReference>
<sequence>MPPIAYSRLNARAAAGTDRNAATTDDTMIDMRPRGRVDTTSVNTNHPTSVVTSAMLVMFRPSAESPPSANTRPWITITVVTASKPR</sequence>
<accession>A0A6J7QL04</accession>
<evidence type="ECO:0000256" key="1">
    <source>
        <dbReference type="SAM" id="MobiDB-lite"/>
    </source>
</evidence>
<evidence type="ECO:0000313" key="2">
    <source>
        <dbReference type="EMBL" id="CAB5018430.1"/>
    </source>
</evidence>
<organism evidence="2">
    <name type="scientific">freshwater metagenome</name>
    <dbReference type="NCBI Taxonomy" id="449393"/>
    <lineage>
        <taxon>unclassified sequences</taxon>
        <taxon>metagenomes</taxon>
        <taxon>ecological metagenomes</taxon>
    </lineage>
</organism>
<feature type="region of interest" description="Disordered" evidence="1">
    <location>
        <begin position="9"/>
        <end position="46"/>
    </location>
</feature>
<name>A0A6J7QL04_9ZZZZ</name>